<evidence type="ECO:0000259" key="3">
    <source>
        <dbReference type="PROSITE" id="PS50157"/>
    </source>
</evidence>
<evidence type="ECO:0000313" key="5">
    <source>
        <dbReference type="Proteomes" id="UP000245119"/>
    </source>
</evidence>
<dbReference type="GO" id="GO:0008270">
    <property type="term" value="F:zinc ion binding"/>
    <property type="evidence" value="ECO:0007669"/>
    <property type="project" value="UniProtKB-KW"/>
</dbReference>
<feature type="domain" description="C2H2-type" evidence="3">
    <location>
        <begin position="198"/>
        <end position="225"/>
    </location>
</feature>
<dbReference type="PROSITE" id="PS50157">
    <property type="entry name" value="ZINC_FINGER_C2H2_2"/>
    <property type="match status" value="1"/>
</dbReference>
<evidence type="ECO:0000313" key="4">
    <source>
        <dbReference type="EMBL" id="PVD24396.1"/>
    </source>
</evidence>
<comment type="caution">
    <text evidence="4">The sequence shown here is derived from an EMBL/GenBank/DDBJ whole genome shotgun (WGS) entry which is preliminary data.</text>
</comment>
<keyword evidence="1" id="KW-0862">Zinc</keyword>
<gene>
    <name evidence="4" type="ORF">C0Q70_14878</name>
</gene>
<evidence type="ECO:0000256" key="1">
    <source>
        <dbReference type="PROSITE-ProRule" id="PRU00042"/>
    </source>
</evidence>
<proteinExistence type="predicted"/>
<organism evidence="4 5">
    <name type="scientific">Pomacea canaliculata</name>
    <name type="common">Golden apple snail</name>
    <dbReference type="NCBI Taxonomy" id="400727"/>
    <lineage>
        <taxon>Eukaryota</taxon>
        <taxon>Metazoa</taxon>
        <taxon>Spiralia</taxon>
        <taxon>Lophotrochozoa</taxon>
        <taxon>Mollusca</taxon>
        <taxon>Gastropoda</taxon>
        <taxon>Caenogastropoda</taxon>
        <taxon>Architaenioglossa</taxon>
        <taxon>Ampullarioidea</taxon>
        <taxon>Ampullariidae</taxon>
        <taxon>Pomacea</taxon>
    </lineage>
</organism>
<name>A0A2T7NTD0_POMCA</name>
<keyword evidence="1" id="KW-0479">Metal-binding</keyword>
<keyword evidence="1" id="KW-0863">Zinc-finger</keyword>
<feature type="compositionally biased region" description="Low complexity" evidence="2">
    <location>
        <begin position="350"/>
        <end position="360"/>
    </location>
</feature>
<dbReference type="AlphaFoldDB" id="A0A2T7NTD0"/>
<feature type="region of interest" description="Disordered" evidence="2">
    <location>
        <begin position="223"/>
        <end position="274"/>
    </location>
</feature>
<feature type="region of interest" description="Disordered" evidence="2">
    <location>
        <begin position="347"/>
        <end position="389"/>
    </location>
</feature>
<accession>A0A2T7NTD0</accession>
<dbReference type="PROSITE" id="PS00028">
    <property type="entry name" value="ZINC_FINGER_C2H2_1"/>
    <property type="match status" value="1"/>
</dbReference>
<feature type="region of interest" description="Disordered" evidence="2">
    <location>
        <begin position="71"/>
        <end position="90"/>
    </location>
</feature>
<evidence type="ECO:0000256" key="2">
    <source>
        <dbReference type="SAM" id="MobiDB-lite"/>
    </source>
</evidence>
<sequence length="389" mass="40991">MLRGGCSAVSQLGAVDRAAFDASDEDLAARGSKEHKVDDDDLLRESLAGLGSRDTYAMHMLLRAKNEACVPTAPQRGNGSGKSDVPTTAGGSQITISPAAATVVSSSAAAVLGKQLPADPKQEETGDFPSLNGGSSLFGEPVRRKVSDPAFCLGLGLGLDAGRSVDYRGSWWSKYLPDGAEGVAIGSDAESPVTHLPLVCYLCGELFSNRDSLAMHVLFHTRDTPSTTHTSSTDGSSQWHKPLRQTPLPSEPRHVQWRPHQTPPATNQHRGNDSCCPRSRCIYIRFGFTSHISTSVSSMTSESLVRKVGGEACSTISGGEDERDGGGAFAEETSRRELPHVAGATPLLGAASKSSSVAVALDNQTPRSGEGQRQPPQRPANEATENTEG</sequence>
<reference evidence="4 5" key="1">
    <citation type="submission" date="2018-04" db="EMBL/GenBank/DDBJ databases">
        <title>The genome of golden apple snail Pomacea canaliculata provides insight into stress tolerance and invasive adaptation.</title>
        <authorList>
            <person name="Liu C."/>
            <person name="Liu B."/>
            <person name="Ren Y."/>
            <person name="Zhang Y."/>
            <person name="Wang H."/>
            <person name="Li S."/>
            <person name="Jiang F."/>
            <person name="Yin L."/>
            <person name="Zhang G."/>
            <person name="Qian W."/>
            <person name="Fan W."/>
        </authorList>
    </citation>
    <scope>NUCLEOTIDE SEQUENCE [LARGE SCALE GENOMIC DNA]</scope>
    <source>
        <strain evidence="4">SZHN2017</strain>
        <tissue evidence="4">Muscle</tissue>
    </source>
</reference>
<dbReference type="OrthoDB" id="5576026at2759"/>
<dbReference type="Proteomes" id="UP000245119">
    <property type="component" value="Linkage Group LG9"/>
</dbReference>
<protein>
    <recommendedName>
        <fullName evidence="3">C2H2-type domain-containing protein</fullName>
    </recommendedName>
</protein>
<dbReference type="EMBL" id="PZQS01000009">
    <property type="protein sequence ID" value="PVD24396.1"/>
    <property type="molecule type" value="Genomic_DNA"/>
</dbReference>
<feature type="compositionally biased region" description="Low complexity" evidence="2">
    <location>
        <begin position="224"/>
        <end position="237"/>
    </location>
</feature>
<keyword evidence="5" id="KW-1185">Reference proteome</keyword>
<dbReference type="InterPro" id="IPR013087">
    <property type="entry name" value="Znf_C2H2_type"/>
</dbReference>